<dbReference type="InterPro" id="IPR051087">
    <property type="entry name" value="Mitochondrial_ACSM"/>
</dbReference>
<keyword evidence="3" id="KW-0547">Nucleotide-binding</keyword>
<keyword evidence="8" id="KW-1185">Reference proteome</keyword>
<dbReference type="PANTHER" id="PTHR43605:SF10">
    <property type="entry name" value="ACYL-COA SYNTHETASE MEDIUM CHAIN FAMILY MEMBER 3"/>
    <property type="match status" value="1"/>
</dbReference>
<accession>A0A1D8JET0</accession>
<evidence type="ECO:0000313" key="7">
    <source>
        <dbReference type="EMBL" id="AOV07216.1"/>
    </source>
</evidence>
<organism evidence="7 8">
    <name type="scientific">Sporosarcina ureilytica</name>
    <dbReference type="NCBI Taxonomy" id="298596"/>
    <lineage>
        <taxon>Bacteria</taxon>
        <taxon>Bacillati</taxon>
        <taxon>Bacillota</taxon>
        <taxon>Bacilli</taxon>
        <taxon>Bacillales</taxon>
        <taxon>Caryophanaceae</taxon>
        <taxon>Sporosarcina</taxon>
    </lineage>
</organism>
<dbReference type="InterPro" id="IPR025110">
    <property type="entry name" value="AMP-bd_C"/>
</dbReference>
<dbReference type="Proteomes" id="UP000185746">
    <property type="component" value="Chromosome"/>
</dbReference>
<sequence length="528" mass="58693">MNREQLIAPEHYNIVSEFEKYATGNGQKALIYINTAGEKREVTYDALIEKANQTANVFRESGLEKGDVILVMMPRLIESYSTYIGALKAGLVVIPSSEMLRPSDIEYRLQHSGAKAIVSYEKFANQFDDVKNIEAIDLFIVGKAKGNQKSLTDLIEKASKEFNITNTKSSDYAFLSYTSGTTGSPKGVVHTHAWGYAHLRTTAPNWLGIQENDVVWATAAPGWQKWIWTPFLSVLGSGATGLVYDGKFDAETYFKLIKENNVNVICCTPTEYRFMAMTEDLSENDLSSIRSAVSAGEPLNTEVITTFKDVFSLDVRDGYGQTENTLLVGTMLGMEARLGSMGKPTPGNRVEIIDEDGQPVAVGETGDIAVHISTPALFKEYLNDPERTSMQFRGDYYVTGDLARVDEDGYFWFEGRGDDVIISSGYTIGPFEVESAVLQHPAVRECAVVASPDEVRGNVVKAFIVLRDPSRKDEEGLVEEIQDHVKALTAPYKYPRKIEFIDEMPKTISGKIMRVELRKQERGISLKP</sequence>
<dbReference type="SUPFAM" id="SSF56801">
    <property type="entry name" value="Acetyl-CoA synthetase-like"/>
    <property type="match status" value="1"/>
</dbReference>
<dbReference type="InterPro" id="IPR042099">
    <property type="entry name" value="ANL_N_sf"/>
</dbReference>
<dbReference type="RefSeq" id="WP_075527346.1">
    <property type="nucleotide sequence ID" value="NZ_CP017560.1"/>
</dbReference>
<dbReference type="CDD" id="cd05972">
    <property type="entry name" value="MACS_like"/>
    <property type="match status" value="1"/>
</dbReference>
<evidence type="ECO:0000259" key="5">
    <source>
        <dbReference type="Pfam" id="PF00501"/>
    </source>
</evidence>
<protein>
    <submittedName>
        <fullName evidence="7">Acyl--CoA ligase</fullName>
    </submittedName>
</protein>
<evidence type="ECO:0000256" key="1">
    <source>
        <dbReference type="ARBA" id="ARBA00006432"/>
    </source>
</evidence>
<keyword evidence="2 7" id="KW-0436">Ligase</keyword>
<comment type="similarity">
    <text evidence="1">Belongs to the ATP-dependent AMP-binding enzyme family.</text>
</comment>
<dbReference type="GO" id="GO:0006637">
    <property type="term" value="P:acyl-CoA metabolic process"/>
    <property type="evidence" value="ECO:0007669"/>
    <property type="project" value="TreeGrafter"/>
</dbReference>
<dbReference type="GO" id="GO:0016405">
    <property type="term" value="F:CoA-ligase activity"/>
    <property type="evidence" value="ECO:0007669"/>
    <property type="project" value="UniProtKB-ARBA"/>
</dbReference>
<dbReference type="Pfam" id="PF13193">
    <property type="entry name" value="AMP-binding_C"/>
    <property type="match status" value="1"/>
</dbReference>
<dbReference type="PANTHER" id="PTHR43605">
    <property type="entry name" value="ACYL-COENZYME A SYNTHETASE"/>
    <property type="match status" value="1"/>
</dbReference>
<dbReference type="NCBIfam" id="NF047394">
    <property type="entry name" value="AcylCoAsynMbcS"/>
    <property type="match status" value="1"/>
</dbReference>
<reference evidence="7 8" key="1">
    <citation type="submission" date="2016-09" db="EMBL/GenBank/DDBJ databases">
        <title>Complete genome sequence of the Lysinibacillus sphaericus LMG 22257, a specie of Bacillus with ureolytic activity that can effectively biodeposit calcium carbonate.</title>
        <authorList>
            <person name="Yan W."/>
        </authorList>
    </citation>
    <scope>NUCLEOTIDE SEQUENCE [LARGE SCALE GENOMIC DNA]</scope>
    <source>
        <strain evidence="7 8">LMG 22257</strain>
    </source>
</reference>
<dbReference type="EMBL" id="CP017560">
    <property type="protein sequence ID" value="AOV07216.1"/>
    <property type="molecule type" value="Genomic_DNA"/>
</dbReference>
<dbReference type="InterPro" id="IPR020845">
    <property type="entry name" value="AMP-binding_CS"/>
</dbReference>
<proteinExistence type="inferred from homology"/>
<dbReference type="Pfam" id="PF00501">
    <property type="entry name" value="AMP-binding"/>
    <property type="match status" value="1"/>
</dbReference>
<dbReference type="Gene3D" id="3.30.300.30">
    <property type="match status" value="1"/>
</dbReference>
<evidence type="ECO:0000256" key="3">
    <source>
        <dbReference type="ARBA" id="ARBA00022741"/>
    </source>
</evidence>
<evidence type="ECO:0000256" key="2">
    <source>
        <dbReference type="ARBA" id="ARBA00022598"/>
    </source>
</evidence>
<evidence type="ECO:0000259" key="6">
    <source>
        <dbReference type="Pfam" id="PF13193"/>
    </source>
</evidence>
<name>A0A1D8JET0_9BACL</name>
<evidence type="ECO:0000313" key="8">
    <source>
        <dbReference type="Proteomes" id="UP000185746"/>
    </source>
</evidence>
<keyword evidence="4" id="KW-0067">ATP-binding</keyword>
<evidence type="ECO:0000256" key="4">
    <source>
        <dbReference type="ARBA" id="ARBA00022840"/>
    </source>
</evidence>
<feature type="domain" description="AMP-binding enzyme C-terminal" evidence="6">
    <location>
        <begin position="432"/>
        <end position="511"/>
    </location>
</feature>
<feature type="domain" description="AMP-dependent synthetase/ligase" evidence="5">
    <location>
        <begin position="22"/>
        <end position="382"/>
    </location>
</feature>
<dbReference type="GO" id="GO:0004321">
    <property type="term" value="F:fatty-acyl-CoA synthase activity"/>
    <property type="evidence" value="ECO:0007669"/>
    <property type="project" value="TreeGrafter"/>
</dbReference>
<dbReference type="GO" id="GO:0005524">
    <property type="term" value="F:ATP binding"/>
    <property type="evidence" value="ECO:0007669"/>
    <property type="project" value="UniProtKB-KW"/>
</dbReference>
<gene>
    <name evidence="7" type="ORF">BI350_06455</name>
</gene>
<dbReference type="GO" id="GO:0006633">
    <property type="term" value="P:fatty acid biosynthetic process"/>
    <property type="evidence" value="ECO:0007669"/>
    <property type="project" value="TreeGrafter"/>
</dbReference>
<dbReference type="PROSITE" id="PS00455">
    <property type="entry name" value="AMP_BINDING"/>
    <property type="match status" value="1"/>
</dbReference>
<dbReference type="InterPro" id="IPR000873">
    <property type="entry name" value="AMP-dep_synth/lig_dom"/>
</dbReference>
<dbReference type="InterPro" id="IPR045851">
    <property type="entry name" value="AMP-bd_C_sf"/>
</dbReference>
<dbReference type="GO" id="GO:0015645">
    <property type="term" value="F:fatty acid ligase activity"/>
    <property type="evidence" value="ECO:0007669"/>
    <property type="project" value="TreeGrafter"/>
</dbReference>
<dbReference type="FunFam" id="3.30.300.30:FF:000005">
    <property type="entry name" value="Acyl-coenzyme A synthetase ACSM5, mitochondrial"/>
    <property type="match status" value="1"/>
</dbReference>
<dbReference type="KEGG" id="surl:BI350_06455"/>
<dbReference type="Gene3D" id="3.40.50.12780">
    <property type="entry name" value="N-terminal domain of ligase-like"/>
    <property type="match status" value="1"/>
</dbReference>
<dbReference type="AlphaFoldDB" id="A0A1D8JET0"/>